<organism evidence="12 13">
    <name type="scientific">Thermosediminibacter oceani (strain ATCC BAA-1034 / DSM 16646 / JW/IW-1228P)</name>
    <dbReference type="NCBI Taxonomy" id="555079"/>
    <lineage>
        <taxon>Bacteria</taxon>
        <taxon>Bacillati</taxon>
        <taxon>Bacillota</taxon>
        <taxon>Clostridia</taxon>
        <taxon>Thermosediminibacterales</taxon>
        <taxon>Thermosediminibacteraceae</taxon>
        <taxon>Thermosediminibacter</taxon>
    </lineage>
</organism>
<dbReference type="InterPro" id="IPR035902">
    <property type="entry name" value="Nuc_phospho_transferase"/>
</dbReference>
<dbReference type="Gene3D" id="1.20.970.10">
    <property type="entry name" value="Transferase, Pyrimidine Nucleoside Phosphorylase, Chain C"/>
    <property type="match status" value="1"/>
</dbReference>
<evidence type="ECO:0000256" key="7">
    <source>
        <dbReference type="ARBA" id="ARBA00022676"/>
    </source>
</evidence>
<comment type="subunit">
    <text evidence="4">Homodimer.</text>
</comment>
<dbReference type="InterPro" id="IPR036566">
    <property type="entry name" value="PYNP-like_C_sf"/>
</dbReference>
<name>D9S1T9_THEOJ</name>
<dbReference type="SMART" id="SM00941">
    <property type="entry name" value="PYNP_C"/>
    <property type="match status" value="1"/>
</dbReference>
<keyword evidence="8 12" id="KW-0808">Transferase</keyword>
<protein>
    <recommendedName>
        <fullName evidence="6">Pyrimidine-nucleoside phosphorylase</fullName>
        <ecNumber evidence="5">2.4.2.2</ecNumber>
    </recommendedName>
</protein>
<gene>
    <name evidence="12" type="ordered locus">Toce_0593</name>
</gene>
<dbReference type="PANTHER" id="PTHR10515">
    <property type="entry name" value="THYMIDINE PHOSPHORYLASE"/>
    <property type="match status" value="1"/>
</dbReference>
<accession>D9S1T9</accession>
<proteinExistence type="inferred from homology"/>
<evidence type="ECO:0000313" key="12">
    <source>
        <dbReference type="EMBL" id="ADL07366.1"/>
    </source>
</evidence>
<dbReference type="PROSITE" id="PS00647">
    <property type="entry name" value="THYMID_PHOSPHORYLASE"/>
    <property type="match status" value="1"/>
</dbReference>
<comment type="catalytic activity">
    <reaction evidence="1">
        <text>2'-deoxyuridine + phosphate = 2-deoxy-alpha-D-ribose 1-phosphate + uracil</text>
        <dbReference type="Rhea" id="RHEA:22824"/>
        <dbReference type="ChEBI" id="CHEBI:16450"/>
        <dbReference type="ChEBI" id="CHEBI:17568"/>
        <dbReference type="ChEBI" id="CHEBI:43474"/>
        <dbReference type="ChEBI" id="CHEBI:57259"/>
        <dbReference type="EC" id="2.4.2.2"/>
    </reaction>
</comment>
<dbReference type="InterPro" id="IPR017459">
    <property type="entry name" value="Glycosyl_Trfase_fam3_N_dom"/>
</dbReference>
<comment type="catalytic activity">
    <reaction evidence="9">
        <text>uridine + phosphate = alpha-D-ribose 1-phosphate + uracil</text>
        <dbReference type="Rhea" id="RHEA:24388"/>
        <dbReference type="ChEBI" id="CHEBI:16704"/>
        <dbReference type="ChEBI" id="CHEBI:17568"/>
        <dbReference type="ChEBI" id="CHEBI:43474"/>
        <dbReference type="ChEBI" id="CHEBI:57720"/>
        <dbReference type="EC" id="2.4.2.2"/>
    </reaction>
</comment>
<dbReference type="GO" id="GO:0004850">
    <property type="term" value="F:uridine phosphorylase activity"/>
    <property type="evidence" value="ECO:0007669"/>
    <property type="project" value="RHEA"/>
</dbReference>
<dbReference type="EMBL" id="CP002131">
    <property type="protein sequence ID" value="ADL07366.1"/>
    <property type="molecule type" value="Genomic_DNA"/>
</dbReference>
<dbReference type="RefSeq" id="WP_013275415.1">
    <property type="nucleotide sequence ID" value="NC_014377.1"/>
</dbReference>
<dbReference type="Gene3D" id="3.90.1170.30">
    <property type="entry name" value="Pyrimidine nucleoside phosphorylase-like, C-terminal domain"/>
    <property type="match status" value="1"/>
</dbReference>
<dbReference type="GO" id="GO:0006213">
    <property type="term" value="P:pyrimidine nucleoside metabolic process"/>
    <property type="evidence" value="ECO:0007669"/>
    <property type="project" value="InterPro"/>
</dbReference>
<evidence type="ECO:0000256" key="4">
    <source>
        <dbReference type="ARBA" id="ARBA00011738"/>
    </source>
</evidence>
<dbReference type="AlphaFoldDB" id="D9S1T9"/>
<dbReference type="GO" id="GO:0009032">
    <property type="term" value="F:thymidine phosphorylase activity"/>
    <property type="evidence" value="ECO:0007669"/>
    <property type="project" value="RHEA"/>
</dbReference>
<comment type="catalytic activity">
    <reaction evidence="10">
        <text>thymidine + phosphate = 2-deoxy-alpha-D-ribose 1-phosphate + thymine</text>
        <dbReference type="Rhea" id="RHEA:16037"/>
        <dbReference type="ChEBI" id="CHEBI:17748"/>
        <dbReference type="ChEBI" id="CHEBI:17821"/>
        <dbReference type="ChEBI" id="CHEBI:43474"/>
        <dbReference type="ChEBI" id="CHEBI:57259"/>
        <dbReference type="EC" id="2.4.2.2"/>
    </reaction>
</comment>
<dbReference type="Gene3D" id="3.40.1030.10">
    <property type="entry name" value="Nucleoside phosphorylase/phosphoribosyltransferase catalytic domain"/>
    <property type="match status" value="1"/>
</dbReference>
<evidence type="ECO:0000313" key="13">
    <source>
        <dbReference type="Proteomes" id="UP000000272"/>
    </source>
</evidence>
<dbReference type="SUPFAM" id="SSF47648">
    <property type="entry name" value="Nucleoside phosphorylase/phosphoribosyltransferase N-terminal domain"/>
    <property type="match status" value="1"/>
</dbReference>
<dbReference type="PANTHER" id="PTHR10515:SF0">
    <property type="entry name" value="THYMIDINE PHOSPHORYLASE"/>
    <property type="match status" value="1"/>
</dbReference>
<dbReference type="PIRSF" id="PIRSF000478">
    <property type="entry name" value="TP_PyNP"/>
    <property type="match status" value="1"/>
</dbReference>
<dbReference type="InterPro" id="IPR018090">
    <property type="entry name" value="Pyrmidine_PPas_bac/euk"/>
</dbReference>
<evidence type="ECO:0000256" key="10">
    <source>
        <dbReference type="ARBA" id="ARBA00048525"/>
    </source>
</evidence>
<evidence type="ECO:0000256" key="1">
    <source>
        <dbReference type="ARBA" id="ARBA00001066"/>
    </source>
</evidence>
<dbReference type="KEGG" id="toc:Toce_0593"/>
<dbReference type="SUPFAM" id="SSF52418">
    <property type="entry name" value="Nucleoside phosphorylase/phosphoribosyltransferase catalytic domain"/>
    <property type="match status" value="1"/>
</dbReference>
<comment type="similarity">
    <text evidence="3">Belongs to the thymidine/pyrimidine-nucleoside phosphorylase family.</text>
</comment>
<dbReference type="GO" id="GO:0047847">
    <property type="term" value="F:deoxyuridine phosphorylase activity"/>
    <property type="evidence" value="ECO:0007669"/>
    <property type="project" value="RHEA"/>
</dbReference>
<evidence type="ECO:0000256" key="9">
    <source>
        <dbReference type="ARBA" id="ARBA00048453"/>
    </source>
</evidence>
<dbReference type="OrthoDB" id="9763887at2"/>
<evidence type="ECO:0000256" key="6">
    <source>
        <dbReference type="ARBA" id="ARBA00014680"/>
    </source>
</evidence>
<dbReference type="GO" id="GO:0006206">
    <property type="term" value="P:pyrimidine nucleobase metabolic process"/>
    <property type="evidence" value="ECO:0007669"/>
    <property type="project" value="InterPro"/>
</dbReference>
<evidence type="ECO:0000256" key="2">
    <source>
        <dbReference type="ARBA" id="ARBA00003877"/>
    </source>
</evidence>
<reference evidence="12 13" key="1">
    <citation type="journal article" date="2010" name="Stand. Genomic Sci.">
        <title>Complete genome sequence of Thermosediminibacter oceani type strain (JW/IW-1228P).</title>
        <authorList>
            <person name="Pitluck S."/>
            <person name="Yasawong M."/>
            <person name="Munk C."/>
            <person name="Nolan M."/>
            <person name="Lapidus A."/>
            <person name="Lucas S."/>
            <person name="Glavina Del Rio T."/>
            <person name="Tice H."/>
            <person name="Cheng J.F."/>
            <person name="Bruce D."/>
            <person name="Detter C."/>
            <person name="Tapia R."/>
            <person name="Han C."/>
            <person name="Goodwin L."/>
            <person name="Liolios K."/>
            <person name="Ivanova N."/>
            <person name="Mavromatis K."/>
            <person name="Mikhailova N."/>
            <person name="Pati A."/>
            <person name="Chen A."/>
            <person name="Palaniappan K."/>
            <person name="Land M."/>
            <person name="Hauser L."/>
            <person name="Chang Y.J."/>
            <person name="Jeffries C.D."/>
            <person name="Rohde M."/>
            <person name="Spring S."/>
            <person name="Sikorski J."/>
            <person name="Goker M."/>
            <person name="Woyke T."/>
            <person name="Bristow J."/>
            <person name="Eisen J.A."/>
            <person name="Markowitz V."/>
            <person name="Hugenholtz P."/>
            <person name="Kyrpides N.C."/>
            <person name="Klenk H.P."/>
        </authorList>
    </citation>
    <scope>NUCLEOTIDE SEQUENCE [LARGE SCALE GENOMIC DNA]</scope>
    <source>
        <strain evidence="13">ATCC BAA-1034 / DSM 16646 / JW/IW-1228P</strain>
    </source>
</reference>
<keyword evidence="7 12" id="KW-0328">Glycosyltransferase</keyword>
<dbReference type="eggNOG" id="COG0213">
    <property type="taxonomic scope" value="Bacteria"/>
</dbReference>
<dbReference type="HOGENOM" id="CLU_025040_0_1_9"/>
<evidence type="ECO:0000259" key="11">
    <source>
        <dbReference type="SMART" id="SM00941"/>
    </source>
</evidence>
<dbReference type="Pfam" id="PF02885">
    <property type="entry name" value="Glycos_trans_3N"/>
    <property type="match status" value="1"/>
</dbReference>
<dbReference type="Pfam" id="PF07831">
    <property type="entry name" value="PYNP_C"/>
    <property type="match status" value="1"/>
</dbReference>
<dbReference type="NCBIfam" id="NF004747">
    <property type="entry name" value="PRK06078.1"/>
    <property type="match status" value="1"/>
</dbReference>
<dbReference type="NCBIfam" id="NF004490">
    <property type="entry name" value="PRK05820.1"/>
    <property type="match status" value="1"/>
</dbReference>
<evidence type="ECO:0000256" key="8">
    <source>
        <dbReference type="ARBA" id="ARBA00022679"/>
    </source>
</evidence>
<dbReference type="EC" id="2.4.2.2" evidence="5"/>
<dbReference type="InterPro" id="IPR013102">
    <property type="entry name" value="PYNP_C"/>
</dbReference>
<evidence type="ECO:0000256" key="3">
    <source>
        <dbReference type="ARBA" id="ARBA00006915"/>
    </source>
</evidence>
<dbReference type="InterPro" id="IPR000053">
    <property type="entry name" value="Thymidine/pyrmidine_PPase"/>
</dbReference>
<evidence type="ECO:0000256" key="5">
    <source>
        <dbReference type="ARBA" id="ARBA00011889"/>
    </source>
</evidence>
<comment type="function">
    <text evidence="2">Catalyzes phosphorolysis of the pyrimidine nucleosides uridine, thymidine and 2'-deoxyuridine with the formation of the corresponding pyrimidine base and ribose-1-phosphate.</text>
</comment>
<sequence length="442" mass="48325">MFFVPEIIEKKRNGGRLSGEEIHYLIDGYVRGEIPDYQISAFLMAVYFRGMDEAETTELTMAMARSGEMVDLSAIEGVKVDKHSSGGIADTTTLVLLPLAASAGVKIAKMSGRGLGHTGGTIDKLESIPGFSTELSKDEFIKIVNEVGAAITGQSKDLVPADKKLYALRDVTATVDSIPLIAASIMSKKIAGGADRIVLDVKFGGGAFMKRYEDALELARIMVNIGKLAGRRTVAYVTDMDQPLGLAVGNAMEIIEAAEALKGRGHEDLLNLCLELGCEMMVLAGLEKDKQKAREKLLENIKSGKALEKFKEIVRRQGGNPDALEDYSLLPRARFSREVEAWEDGFIEMIDALRLGLTAMKLGAGRQKKDDRIDHSVGIWLCGKVGDRVEKGKPLAIVHANDEGKLSWAVEEVKGSFRIAREKVEKRKLIRARVTAENIEEF</sequence>
<dbReference type="Proteomes" id="UP000000272">
    <property type="component" value="Chromosome"/>
</dbReference>
<dbReference type="GO" id="GO:0004645">
    <property type="term" value="F:1,4-alpha-oligoglucan phosphorylase activity"/>
    <property type="evidence" value="ECO:0007669"/>
    <property type="project" value="InterPro"/>
</dbReference>
<dbReference type="InterPro" id="IPR017872">
    <property type="entry name" value="Pyrmidine_PPase_CS"/>
</dbReference>
<dbReference type="NCBIfam" id="TIGR02644">
    <property type="entry name" value="Y_phosphoryl"/>
    <property type="match status" value="1"/>
</dbReference>
<feature type="domain" description="Pyrimidine nucleoside phosphorylase C-terminal" evidence="11">
    <location>
        <begin position="346"/>
        <end position="420"/>
    </location>
</feature>
<dbReference type="GO" id="GO:0005829">
    <property type="term" value="C:cytosol"/>
    <property type="evidence" value="ECO:0007669"/>
    <property type="project" value="TreeGrafter"/>
</dbReference>
<dbReference type="SUPFAM" id="SSF54680">
    <property type="entry name" value="Pyrimidine nucleoside phosphorylase C-terminal domain"/>
    <property type="match status" value="1"/>
</dbReference>
<dbReference type="Pfam" id="PF00591">
    <property type="entry name" value="Glycos_transf_3"/>
    <property type="match status" value="1"/>
</dbReference>
<keyword evidence="13" id="KW-1185">Reference proteome</keyword>
<dbReference type="InterPro" id="IPR036320">
    <property type="entry name" value="Glycosyl_Trfase_fam3_N_dom_sf"/>
</dbReference>
<dbReference type="InterPro" id="IPR000312">
    <property type="entry name" value="Glycosyl_Trfase_fam3"/>
</dbReference>
<dbReference type="FunFam" id="3.40.1030.10:FF:000003">
    <property type="entry name" value="Pyrimidine-nucleoside phosphorylase"/>
    <property type="match status" value="1"/>
</dbReference>
<dbReference type="STRING" id="555079.Toce_0593"/>